<evidence type="ECO:0000313" key="7">
    <source>
        <dbReference type="EMBL" id="BDR53292.1"/>
    </source>
</evidence>
<evidence type="ECO:0008006" key="9">
    <source>
        <dbReference type="Google" id="ProtNLM"/>
    </source>
</evidence>
<keyword evidence="8" id="KW-1185">Reference proteome</keyword>
<accession>A0ABM8B9M3</accession>
<keyword evidence="3" id="KW-0815">Transposition</keyword>
<name>A0ABM8B9M3_9BIFI</name>
<evidence type="ECO:0000313" key="8">
    <source>
        <dbReference type="Proteomes" id="UP001321766"/>
    </source>
</evidence>
<dbReference type="InterPro" id="IPR001207">
    <property type="entry name" value="Transposase_mutator"/>
</dbReference>
<protein>
    <recommendedName>
        <fullName evidence="9">Mutator family transposase</fullName>
    </recommendedName>
</protein>
<evidence type="ECO:0000256" key="4">
    <source>
        <dbReference type="ARBA" id="ARBA00023125"/>
    </source>
</evidence>
<gene>
    <name evidence="7" type="ORF">KIM372_11990</name>
</gene>
<feature type="region of interest" description="Disordered" evidence="6">
    <location>
        <begin position="127"/>
        <end position="149"/>
    </location>
</feature>
<sequence>MQRSAAPRVLVRDGGGGISKALKQAWPATAMQRCLFHISMNVTALTIMGLRLQAGKELKHLVIPLSQVKSENDLRTWLVAYNAWETKWHAWLKESSTYQDGSEADRHQRLVKARNLLNRTIRNRRRHHKHVHYTGQPMPNPYTHYEEPA</sequence>
<dbReference type="Proteomes" id="UP001321766">
    <property type="component" value="Chromosome"/>
</dbReference>
<keyword evidence="5" id="KW-0233">DNA recombination</keyword>
<comment type="function">
    <text evidence="1">Required for the transposition of the insertion element.</text>
</comment>
<evidence type="ECO:0000256" key="6">
    <source>
        <dbReference type="SAM" id="MobiDB-lite"/>
    </source>
</evidence>
<evidence type="ECO:0000256" key="3">
    <source>
        <dbReference type="ARBA" id="ARBA00022578"/>
    </source>
</evidence>
<evidence type="ECO:0000256" key="5">
    <source>
        <dbReference type="ARBA" id="ARBA00023172"/>
    </source>
</evidence>
<reference evidence="7 8" key="1">
    <citation type="journal article" date="2023" name="Microbiol. Spectr.">
        <title>Symbiosis of Carpenter Bees with Uncharacterized Lactic Acid Bacteria Showing NAD Auxotrophy.</title>
        <authorList>
            <person name="Kawasaki S."/>
            <person name="Ozawa K."/>
            <person name="Mori T."/>
            <person name="Yamamoto A."/>
            <person name="Ito M."/>
            <person name="Ohkuma M."/>
            <person name="Sakamoto M."/>
            <person name="Matsutani M."/>
        </authorList>
    </citation>
    <scope>NUCLEOTIDE SEQUENCE [LARGE SCALE GENOMIC DNA]</scope>
    <source>
        <strain evidence="7 8">Kim37-2</strain>
    </source>
</reference>
<dbReference type="Pfam" id="PF00872">
    <property type="entry name" value="Transposase_mut"/>
    <property type="match status" value="1"/>
</dbReference>
<dbReference type="EMBL" id="AP026798">
    <property type="protein sequence ID" value="BDR53292.1"/>
    <property type="molecule type" value="Genomic_DNA"/>
</dbReference>
<evidence type="ECO:0000256" key="1">
    <source>
        <dbReference type="ARBA" id="ARBA00002190"/>
    </source>
</evidence>
<evidence type="ECO:0000256" key="2">
    <source>
        <dbReference type="ARBA" id="ARBA00010961"/>
    </source>
</evidence>
<keyword evidence="4" id="KW-0238">DNA-binding</keyword>
<dbReference type="PROSITE" id="PS01007">
    <property type="entry name" value="TRANSPOSASE_MUTATOR"/>
    <property type="match status" value="1"/>
</dbReference>
<proteinExistence type="inferred from homology"/>
<comment type="similarity">
    <text evidence="2">Belongs to the transposase mutator family.</text>
</comment>
<organism evidence="7 8">
    <name type="scientific">Bombiscardovia nodaiensis</name>
    <dbReference type="NCBI Taxonomy" id="2932181"/>
    <lineage>
        <taxon>Bacteria</taxon>
        <taxon>Bacillati</taxon>
        <taxon>Actinomycetota</taxon>
        <taxon>Actinomycetes</taxon>
        <taxon>Bifidobacteriales</taxon>
        <taxon>Bifidobacteriaceae</taxon>
        <taxon>Bombiscardovia</taxon>
    </lineage>
</organism>